<dbReference type="Proteomes" id="UP000244523">
    <property type="component" value="Unassembled WGS sequence"/>
</dbReference>
<protein>
    <submittedName>
        <fullName evidence="1">Uncharacterized protein</fullName>
    </submittedName>
</protein>
<organism evidence="1 2">
    <name type="scientific">Yoonia sediminilitoris</name>
    <dbReference type="NCBI Taxonomy" id="1286148"/>
    <lineage>
        <taxon>Bacteria</taxon>
        <taxon>Pseudomonadati</taxon>
        <taxon>Pseudomonadota</taxon>
        <taxon>Alphaproteobacteria</taxon>
        <taxon>Rhodobacterales</taxon>
        <taxon>Paracoccaceae</taxon>
        <taxon>Yoonia</taxon>
    </lineage>
</organism>
<proteinExistence type="predicted"/>
<dbReference type="EMBL" id="QBUD01000014">
    <property type="protein sequence ID" value="PUB11271.1"/>
    <property type="molecule type" value="Genomic_DNA"/>
</dbReference>
<accession>A0A2T6K946</accession>
<keyword evidence="2" id="KW-1185">Reference proteome</keyword>
<gene>
    <name evidence="1" type="ORF">C8N45_11443</name>
</gene>
<comment type="caution">
    <text evidence="1">The sequence shown here is derived from an EMBL/GenBank/DDBJ whole genome shotgun (WGS) entry which is preliminary data.</text>
</comment>
<evidence type="ECO:0000313" key="2">
    <source>
        <dbReference type="Proteomes" id="UP000244523"/>
    </source>
</evidence>
<evidence type="ECO:0000313" key="1">
    <source>
        <dbReference type="EMBL" id="PUB11271.1"/>
    </source>
</evidence>
<dbReference type="RefSeq" id="WP_168769526.1">
    <property type="nucleotide sequence ID" value="NZ_QBUD01000014.1"/>
</dbReference>
<sequence length="56" mass="5969">MDYFAGLDVSLRTCAASGSCSPFASCSPFGRNRTSMDSETNGDFKPEAALNVKPIF</sequence>
<name>A0A2T6K946_9RHOB</name>
<dbReference type="AlphaFoldDB" id="A0A2T6K946"/>
<reference evidence="1 2" key="1">
    <citation type="submission" date="2018-04" db="EMBL/GenBank/DDBJ databases">
        <title>Genomic Encyclopedia of Archaeal and Bacterial Type Strains, Phase II (KMG-II): from individual species to whole genera.</title>
        <authorList>
            <person name="Goeker M."/>
        </authorList>
    </citation>
    <scope>NUCLEOTIDE SEQUENCE [LARGE SCALE GENOMIC DNA]</scope>
    <source>
        <strain evidence="1 2">DSM 29955</strain>
    </source>
</reference>